<dbReference type="RefSeq" id="WP_381489079.1">
    <property type="nucleotide sequence ID" value="NZ_JBHTIK010000005.1"/>
</dbReference>
<dbReference type="InterPro" id="IPR050833">
    <property type="entry name" value="Poly_Biosynth_Transport"/>
</dbReference>
<evidence type="ECO:0000256" key="6">
    <source>
        <dbReference type="SAM" id="Phobius"/>
    </source>
</evidence>
<dbReference type="EMBL" id="JBHTIK010000005">
    <property type="protein sequence ID" value="MFD0848392.1"/>
    <property type="molecule type" value="Genomic_DNA"/>
</dbReference>
<reference evidence="8" key="1">
    <citation type="journal article" date="2019" name="Int. J. Syst. Evol. Microbiol.">
        <title>The Global Catalogue of Microorganisms (GCM) 10K type strain sequencing project: providing services to taxonomists for standard genome sequencing and annotation.</title>
        <authorList>
            <consortium name="The Broad Institute Genomics Platform"/>
            <consortium name="The Broad Institute Genome Sequencing Center for Infectious Disease"/>
            <person name="Wu L."/>
            <person name="Ma J."/>
        </authorList>
    </citation>
    <scope>NUCLEOTIDE SEQUENCE [LARGE SCALE GENOMIC DNA]</scope>
    <source>
        <strain evidence="8">CCUG 52537</strain>
    </source>
</reference>
<accession>A0ABW3C3T7</accession>
<keyword evidence="2" id="KW-1003">Cell membrane</keyword>
<comment type="subcellular location">
    <subcellularLocation>
        <location evidence="1">Cell membrane</location>
        <topology evidence="1">Multi-pass membrane protein</topology>
    </subcellularLocation>
</comment>
<dbReference type="PANTHER" id="PTHR30250:SF11">
    <property type="entry name" value="O-ANTIGEN TRANSPORTER-RELATED"/>
    <property type="match status" value="1"/>
</dbReference>
<feature type="transmembrane region" description="Helical" evidence="6">
    <location>
        <begin position="52"/>
        <end position="70"/>
    </location>
</feature>
<feature type="transmembrane region" description="Helical" evidence="6">
    <location>
        <begin position="12"/>
        <end position="32"/>
    </location>
</feature>
<feature type="transmembrane region" description="Helical" evidence="6">
    <location>
        <begin position="388"/>
        <end position="410"/>
    </location>
</feature>
<feature type="transmembrane region" description="Helical" evidence="6">
    <location>
        <begin position="330"/>
        <end position="350"/>
    </location>
</feature>
<feature type="transmembrane region" description="Helical" evidence="6">
    <location>
        <begin position="362"/>
        <end position="382"/>
    </location>
</feature>
<feature type="transmembrane region" description="Helical" evidence="6">
    <location>
        <begin position="82"/>
        <end position="104"/>
    </location>
</feature>
<evidence type="ECO:0000256" key="3">
    <source>
        <dbReference type="ARBA" id="ARBA00022692"/>
    </source>
</evidence>
<keyword evidence="3 6" id="KW-0812">Transmembrane</keyword>
<evidence type="ECO:0000256" key="2">
    <source>
        <dbReference type="ARBA" id="ARBA00022475"/>
    </source>
</evidence>
<dbReference type="PANTHER" id="PTHR30250">
    <property type="entry name" value="PST FAMILY PREDICTED COLANIC ACID TRANSPORTER"/>
    <property type="match status" value="1"/>
</dbReference>
<keyword evidence="8" id="KW-1185">Reference proteome</keyword>
<organism evidence="7 8">
    <name type="scientific">Sphingosinicella xenopeptidilytica</name>
    <dbReference type="NCBI Taxonomy" id="364098"/>
    <lineage>
        <taxon>Bacteria</taxon>
        <taxon>Pseudomonadati</taxon>
        <taxon>Pseudomonadota</taxon>
        <taxon>Alphaproteobacteria</taxon>
        <taxon>Sphingomonadales</taxon>
        <taxon>Sphingosinicellaceae</taxon>
        <taxon>Sphingosinicella</taxon>
    </lineage>
</organism>
<gene>
    <name evidence="7" type="ORF">ACFQ00_08650</name>
</gene>
<name>A0ABW3C3T7_SPHXN</name>
<feature type="transmembrane region" description="Helical" evidence="6">
    <location>
        <begin position="254"/>
        <end position="274"/>
    </location>
</feature>
<keyword evidence="5 6" id="KW-0472">Membrane</keyword>
<keyword evidence="4 6" id="KW-1133">Transmembrane helix</keyword>
<feature type="transmembrane region" description="Helical" evidence="6">
    <location>
        <begin position="116"/>
        <end position="137"/>
    </location>
</feature>
<evidence type="ECO:0000256" key="1">
    <source>
        <dbReference type="ARBA" id="ARBA00004651"/>
    </source>
</evidence>
<evidence type="ECO:0000256" key="4">
    <source>
        <dbReference type="ARBA" id="ARBA00022989"/>
    </source>
</evidence>
<evidence type="ECO:0000313" key="7">
    <source>
        <dbReference type="EMBL" id="MFD0848392.1"/>
    </source>
</evidence>
<feature type="transmembrane region" description="Helical" evidence="6">
    <location>
        <begin position="214"/>
        <end position="234"/>
    </location>
</feature>
<comment type="caution">
    <text evidence="7">The sequence shown here is derived from an EMBL/GenBank/DDBJ whole genome shotgun (WGS) entry which is preliminary data.</text>
</comment>
<evidence type="ECO:0000313" key="8">
    <source>
        <dbReference type="Proteomes" id="UP001597124"/>
    </source>
</evidence>
<evidence type="ECO:0000256" key="5">
    <source>
        <dbReference type="ARBA" id="ARBA00023136"/>
    </source>
</evidence>
<feature type="transmembrane region" description="Helical" evidence="6">
    <location>
        <begin position="149"/>
        <end position="166"/>
    </location>
</feature>
<protein>
    <submittedName>
        <fullName evidence="7">Polysaccharide biosynthesis C-terminal domain-containing protein</fullName>
    </submittedName>
</protein>
<proteinExistence type="predicted"/>
<dbReference type="Proteomes" id="UP001597124">
    <property type="component" value="Unassembled WGS sequence"/>
</dbReference>
<sequence>MRIPYLVRHIIFTGSAATLVSAISYLVGIFLARSLGPTGRGDLAIVLNSLNLLYPLTSLGIRQASAFMIARENLGMRAARALQIRILPFSAALTFGAFLATIALSARTSLNNDELLAILAIIPLRLFFEFRSGLFLASKRLPEYSALQVVQPLTEAALLTGAFLIFGASISVYLYCMAGAFMLASILQSHQLGQDANESQNSGQTLTTESVIRIVKLGLTFALPLFIMGINYSIDIAIMSFLGTDSSKIGLYSISVSISYLILFFPKFVNLVIFSHSLNNIKKSESNFSLYLFKYSLFIFIILSIISFIFTRIALLDFIVFIYGQSFSNAYDSLCLLLPGTLAMLFFKILNGDLAGRGHPSVATKIFGPMAILNIGLNLWWIPEYHELGAAAATSVSYVLGAAIYLVMYWRIAIRDQ</sequence>
<feature type="transmembrane region" description="Helical" evidence="6">
    <location>
        <begin position="295"/>
        <end position="324"/>
    </location>
</feature>